<name>A0A382A6R0_9ZZZZ</name>
<gene>
    <name evidence="1" type="ORF">METZ01_LOCUS150044</name>
</gene>
<sequence>MLGFYNTRLKLLPPPSWGDKPRGNDKVLGLILSTQNPQRAPGKTSAS</sequence>
<evidence type="ECO:0000313" key="1">
    <source>
        <dbReference type="EMBL" id="SVA97190.1"/>
    </source>
</evidence>
<dbReference type="EMBL" id="UINC01024134">
    <property type="protein sequence ID" value="SVA97190.1"/>
    <property type="molecule type" value="Genomic_DNA"/>
</dbReference>
<organism evidence="1">
    <name type="scientific">marine metagenome</name>
    <dbReference type="NCBI Taxonomy" id="408172"/>
    <lineage>
        <taxon>unclassified sequences</taxon>
        <taxon>metagenomes</taxon>
        <taxon>ecological metagenomes</taxon>
    </lineage>
</organism>
<proteinExistence type="predicted"/>
<accession>A0A382A6R0</accession>
<protein>
    <submittedName>
        <fullName evidence="1">Uncharacterized protein</fullName>
    </submittedName>
</protein>
<dbReference type="AlphaFoldDB" id="A0A382A6R0"/>
<reference evidence="1" key="1">
    <citation type="submission" date="2018-05" db="EMBL/GenBank/DDBJ databases">
        <authorList>
            <person name="Lanie J.A."/>
            <person name="Ng W.-L."/>
            <person name="Kazmierczak K.M."/>
            <person name="Andrzejewski T.M."/>
            <person name="Davidsen T.M."/>
            <person name="Wayne K.J."/>
            <person name="Tettelin H."/>
            <person name="Glass J.I."/>
            <person name="Rusch D."/>
            <person name="Podicherti R."/>
            <person name="Tsui H.-C.T."/>
            <person name="Winkler M.E."/>
        </authorList>
    </citation>
    <scope>NUCLEOTIDE SEQUENCE</scope>
</reference>